<sequence length="112" mass="13013">MRLFRHLQILYPVYVSVLKATILLLLHGIIRLNILATGSWDKTIKYMELCECMFKFSKASRSEIPVYQTWKRLFVSLTLVILMPLVPILDISPLLPLVVSFVPRYQLTSSRC</sequence>
<gene>
    <name evidence="2" type="ORF">MKW98_031927</name>
</gene>
<protein>
    <submittedName>
        <fullName evidence="2">Uncharacterized protein</fullName>
    </submittedName>
</protein>
<keyword evidence="3" id="KW-1185">Reference proteome</keyword>
<reference evidence="2" key="1">
    <citation type="submission" date="2022-04" db="EMBL/GenBank/DDBJ databases">
        <title>A functionally conserved STORR gene fusion in Papaver species that diverged 16.8 million years ago.</title>
        <authorList>
            <person name="Catania T."/>
        </authorList>
    </citation>
    <scope>NUCLEOTIDE SEQUENCE</scope>
    <source>
        <strain evidence="2">S-188037</strain>
    </source>
</reference>
<dbReference type="Proteomes" id="UP001202328">
    <property type="component" value="Unassembled WGS sequence"/>
</dbReference>
<organism evidence="2 3">
    <name type="scientific">Papaver atlanticum</name>
    <dbReference type="NCBI Taxonomy" id="357466"/>
    <lineage>
        <taxon>Eukaryota</taxon>
        <taxon>Viridiplantae</taxon>
        <taxon>Streptophyta</taxon>
        <taxon>Embryophyta</taxon>
        <taxon>Tracheophyta</taxon>
        <taxon>Spermatophyta</taxon>
        <taxon>Magnoliopsida</taxon>
        <taxon>Ranunculales</taxon>
        <taxon>Papaveraceae</taxon>
        <taxon>Papaveroideae</taxon>
        <taxon>Papaver</taxon>
    </lineage>
</organism>
<evidence type="ECO:0000313" key="2">
    <source>
        <dbReference type="EMBL" id="KAI3903273.1"/>
    </source>
</evidence>
<keyword evidence="1" id="KW-0812">Transmembrane</keyword>
<evidence type="ECO:0000313" key="3">
    <source>
        <dbReference type="Proteomes" id="UP001202328"/>
    </source>
</evidence>
<name>A0AAD4XDZ5_9MAGN</name>
<feature type="transmembrane region" description="Helical" evidence="1">
    <location>
        <begin position="9"/>
        <end position="30"/>
    </location>
</feature>
<comment type="caution">
    <text evidence="2">The sequence shown here is derived from an EMBL/GenBank/DDBJ whole genome shotgun (WGS) entry which is preliminary data.</text>
</comment>
<proteinExistence type="predicted"/>
<evidence type="ECO:0000256" key="1">
    <source>
        <dbReference type="SAM" id="Phobius"/>
    </source>
</evidence>
<accession>A0AAD4XDZ5</accession>
<feature type="transmembrane region" description="Helical" evidence="1">
    <location>
        <begin position="73"/>
        <end position="102"/>
    </location>
</feature>
<keyword evidence="1" id="KW-1133">Transmembrane helix</keyword>
<keyword evidence="1" id="KW-0472">Membrane</keyword>
<dbReference type="EMBL" id="JAJJMB010011222">
    <property type="protein sequence ID" value="KAI3903273.1"/>
    <property type="molecule type" value="Genomic_DNA"/>
</dbReference>
<dbReference type="AlphaFoldDB" id="A0AAD4XDZ5"/>